<comment type="caution">
    <text evidence="1">The sequence shown here is derived from an EMBL/GenBank/DDBJ whole genome shotgun (WGS) entry which is preliminary data.</text>
</comment>
<reference evidence="1" key="1">
    <citation type="submission" date="2019-08" db="EMBL/GenBank/DDBJ databases">
        <authorList>
            <person name="Liu F."/>
        </authorList>
    </citation>
    <scope>NUCLEOTIDE SEQUENCE [LARGE SCALE GENOMIC DNA]</scope>
    <source>
        <strain evidence="1">PA1801</strain>
        <tissue evidence="1">Leaf</tissue>
    </source>
</reference>
<accession>A0A5B6VAH7</accession>
<protein>
    <submittedName>
        <fullName evidence="1">Chaperone surA</fullName>
    </submittedName>
</protein>
<evidence type="ECO:0000313" key="1">
    <source>
        <dbReference type="EMBL" id="KAA3466127.1"/>
    </source>
</evidence>
<gene>
    <name evidence="1" type="ORF">EPI10_001242</name>
</gene>
<dbReference type="OrthoDB" id="2272416at2759"/>
<name>A0A5B6VAH7_9ROSI</name>
<dbReference type="AlphaFoldDB" id="A0A5B6VAH7"/>
<organism evidence="1 2">
    <name type="scientific">Gossypium australe</name>
    <dbReference type="NCBI Taxonomy" id="47621"/>
    <lineage>
        <taxon>Eukaryota</taxon>
        <taxon>Viridiplantae</taxon>
        <taxon>Streptophyta</taxon>
        <taxon>Embryophyta</taxon>
        <taxon>Tracheophyta</taxon>
        <taxon>Spermatophyta</taxon>
        <taxon>Magnoliopsida</taxon>
        <taxon>eudicotyledons</taxon>
        <taxon>Gunneridae</taxon>
        <taxon>Pentapetalae</taxon>
        <taxon>rosids</taxon>
        <taxon>malvids</taxon>
        <taxon>Malvales</taxon>
        <taxon>Malvaceae</taxon>
        <taxon>Malvoideae</taxon>
        <taxon>Gossypium</taxon>
    </lineage>
</organism>
<sequence>MARLNFLLYCYPKLPDNNSSKLPVKLDKLPALNSYKFPCSKALKGLNGSKHHHTILHLVLTHQHVSQPCVTHDHVYEHVVWPIMSSNRARAESEEAESNALASVQGASSSKGLRATVVDDPKRVEFWLENTIRVLDELSCTPEECLKCVLSLLKDSTY</sequence>
<dbReference type="Proteomes" id="UP000325315">
    <property type="component" value="Unassembled WGS sequence"/>
</dbReference>
<keyword evidence="2" id="KW-1185">Reference proteome</keyword>
<proteinExistence type="predicted"/>
<evidence type="ECO:0000313" key="2">
    <source>
        <dbReference type="Proteomes" id="UP000325315"/>
    </source>
</evidence>
<dbReference type="EMBL" id="SMMG02000007">
    <property type="protein sequence ID" value="KAA3466127.1"/>
    <property type="molecule type" value="Genomic_DNA"/>
</dbReference>